<evidence type="ECO:0000313" key="1">
    <source>
        <dbReference type="EMBL" id="BBL45512.1"/>
    </source>
</evidence>
<organism evidence="1 2">
    <name type="scientific">Nanobdella aerobiophila</name>
    <dbReference type="NCBI Taxonomy" id="2586965"/>
    <lineage>
        <taxon>Archaea</taxon>
        <taxon>Nanobdellota</taxon>
        <taxon>Nanobdellia</taxon>
        <taxon>Nanobdellales</taxon>
        <taxon>Nanobdellaceae</taxon>
        <taxon>Nanobdella</taxon>
    </lineage>
</organism>
<evidence type="ECO:0000313" key="2">
    <source>
        <dbReference type="Proteomes" id="UP001055553"/>
    </source>
</evidence>
<dbReference type="Proteomes" id="UP001055553">
    <property type="component" value="Chromosome"/>
</dbReference>
<gene>
    <name evidence="1" type="ORF">MJ1_0348</name>
</gene>
<reference evidence="2" key="1">
    <citation type="journal article" date="2022" name="Int. J. Syst. Evol. Microbiol.">
        <title>Nanobdella aerobiophila gen. nov., sp. nov., a thermoacidophilic, obligate ectosymbiotic archaeon, and proposal of Nanobdellaceae fam. nov., Nanobdellales ord. nov. and Nanobdellia class. nov.</title>
        <authorList>
            <person name="Kato S."/>
            <person name="Ogasawara A."/>
            <person name="Itoh T."/>
            <person name="Sakai H.D."/>
            <person name="Shimizu M."/>
            <person name="Yuki M."/>
            <person name="Kaneko M."/>
            <person name="Takashina T."/>
            <person name="Ohkuma M."/>
        </authorList>
    </citation>
    <scope>NUCLEOTIDE SEQUENCE [LARGE SCALE GENOMIC DNA]</scope>
    <source>
        <strain evidence="2">MJ1</strain>
    </source>
</reference>
<proteinExistence type="predicted"/>
<sequence>MSNHIFASGTGEITINISNIKDIDYLVRKLGVKDRFPENLDKIYNVSYKIITDDNYFRKIANRVYRKYKDKIVKVEKIDEKIISSEKEITYILKYHKEDNTIVIDELDIIRIKENLIPYLAKISLDINIDLFYRVLNTKEINIEDKDEKELFFLGLKVGIEPYFAISLLYNSLYKKDEKFFVKYFEFINHLAKSVNEIIGYKPHTRELSTDELIEVLNTLEEIKNE</sequence>
<dbReference type="AlphaFoldDB" id="A0A915SIA6"/>
<dbReference type="KEGG" id="naer:MJ1_0348"/>
<dbReference type="GeneID" id="74568299"/>
<keyword evidence="2" id="KW-1185">Reference proteome</keyword>
<protein>
    <submittedName>
        <fullName evidence="1">Uncharacterized protein</fullName>
    </submittedName>
</protein>
<name>A0A915SIA6_9ARCH</name>
<dbReference type="RefSeq" id="WP_258393542.1">
    <property type="nucleotide sequence ID" value="NZ_AP019769.1"/>
</dbReference>
<accession>A0A915SIA6</accession>
<dbReference type="EMBL" id="AP019769">
    <property type="protein sequence ID" value="BBL45512.1"/>
    <property type="molecule type" value="Genomic_DNA"/>
</dbReference>